<dbReference type="AlphaFoldDB" id="A0AA88RWR7"/>
<dbReference type="SUPFAM" id="SSF51735">
    <property type="entry name" value="NAD(P)-binding Rossmann-fold domains"/>
    <property type="match status" value="1"/>
</dbReference>
<organism evidence="4 5">
    <name type="scientific">Escallonia herrerae</name>
    <dbReference type="NCBI Taxonomy" id="1293975"/>
    <lineage>
        <taxon>Eukaryota</taxon>
        <taxon>Viridiplantae</taxon>
        <taxon>Streptophyta</taxon>
        <taxon>Embryophyta</taxon>
        <taxon>Tracheophyta</taxon>
        <taxon>Spermatophyta</taxon>
        <taxon>Magnoliopsida</taxon>
        <taxon>eudicotyledons</taxon>
        <taxon>Gunneridae</taxon>
        <taxon>Pentapetalae</taxon>
        <taxon>asterids</taxon>
        <taxon>campanulids</taxon>
        <taxon>Escalloniales</taxon>
        <taxon>Escalloniaceae</taxon>
        <taxon>Escallonia</taxon>
    </lineage>
</organism>
<reference evidence="4" key="1">
    <citation type="submission" date="2022-12" db="EMBL/GenBank/DDBJ databases">
        <title>Draft genome assemblies for two species of Escallonia (Escalloniales).</title>
        <authorList>
            <person name="Chanderbali A."/>
            <person name="Dervinis C."/>
            <person name="Anghel I."/>
            <person name="Soltis D."/>
            <person name="Soltis P."/>
            <person name="Zapata F."/>
        </authorList>
    </citation>
    <scope>NUCLEOTIDE SEQUENCE</scope>
    <source>
        <strain evidence="4">UCBG64.0493</strain>
        <tissue evidence="4">Leaf</tissue>
    </source>
</reference>
<evidence type="ECO:0000313" key="4">
    <source>
        <dbReference type="EMBL" id="KAK2997267.1"/>
    </source>
</evidence>
<accession>A0AA88RWR7</accession>
<protein>
    <recommendedName>
        <fullName evidence="3">NAD-dependent epimerase/dehydratase domain-containing protein</fullName>
    </recommendedName>
</protein>
<dbReference type="PANTHER" id="PTHR10366:SF831">
    <property type="entry name" value="NAD-DEPENDENT EPIMERASE_DEHYDRATASE DOMAIN-CONTAINING PROTEIN"/>
    <property type="match status" value="1"/>
</dbReference>
<keyword evidence="2" id="KW-0560">Oxidoreductase</keyword>
<dbReference type="PANTHER" id="PTHR10366">
    <property type="entry name" value="NAD DEPENDENT EPIMERASE/DEHYDRATASE"/>
    <property type="match status" value="1"/>
</dbReference>
<dbReference type="CDD" id="cd08958">
    <property type="entry name" value="FR_SDR_e"/>
    <property type="match status" value="1"/>
</dbReference>
<dbReference type="InterPro" id="IPR001509">
    <property type="entry name" value="Epimerase_deHydtase"/>
</dbReference>
<evidence type="ECO:0000259" key="3">
    <source>
        <dbReference type="Pfam" id="PF01370"/>
    </source>
</evidence>
<dbReference type="Pfam" id="PF01370">
    <property type="entry name" value="Epimerase"/>
    <property type="match status" value="1"/>
</dbReference>
<dbReference type="Gene3D" id="3.40.50.720">
    <property type="entry name" value="NAD(P)-binding Rossmann-like Domain"/>
    <property type="match status" value="1"/>
</dbReference>
<evidence type="ECO:0000256" key="2">
    <source>
        <dbReference type="ARBA" id="ARBA00023002"/>
    </source>
</evidence>
<comment type="caution">
    <text evidence="4">The sequence shown here is derived from an EMBL/GenBank/DDBJ whole genome shotgun (WGS) entry which is preliminary data.</text>
</comment>
<dbReference type="InterPro" id="IPR036291">
    <property type="entry name" value="NAD(P)-bd_dom_sf"/>
</dbReference>
<dbReference type="Proteomes" id="UP001188597">
    <property type="component" value="Unassembled WGS sequence"/>
</dbReference>
<name>A0AA88RWR7_9ASTE</name>
<sequence length="318" mass="35498">MEESGEKQRVCVTGAGGYVASWVVKLLLSKGYMVHGTVRDPSDETKNGHLKKLENAVENLQLFKADLLDYEGLCAAVAGCTGLLHVASPVPYQRVELLEPAVTGTKNVLNACLKAKIKKVVVVSSVAAVYMNPNWPTDRAMDESCWTDIEYCKGIENWYCVSKTMAEAEALGYTKRSELNVVTVCPPIIIGPMLQSTLNASSLFLLNYMKDKGNTVEDIDYGIVDVRDTAEAILLAYENPEAEGRYICSSYMVRTRDLVEKLKRMFPNYNYPQSFTEAKDNLKLTSEKLQKLGWNYRPLEETIVDAVTNYEESGLFSH</sequence>
<keyword evidence="5" id="KW-1185">Reference proteome</keyword>
<evidence type="ECO:0000313" key="5">
    <source>
        <dbReference type="Proteomes" id="UP001188597"/>
    </source>
</evidence>
<dbReference type="InterPro" id="IPR050425">
    <property type="entry name" value="NAD(P)_dehydrat-like"/>
</dbReference>
<gene>
    <name evidence="4" type="ORF">RJ639_025020</name>
</gene>
<proteinExistence type="predicted"/>
<dbReference type="FunFam" id="3.40.50.720:FF:000219">
    <property type="entry name" value="Cinnamoyl-CoA reductase 1"/>
    <property type="match status" value="1"/>
</dbReference>
<dbReference type="GO" id="GO:0016616">
    <property type="term" value="F:oxidoreductase activity, acting on the CH-OH group of donors, NAD or NADP as acceptor"/>
    <property type="evidence" value="ECO:0007669"/>
    <property type="project" value="TreeGrafter"/>
</dbReference>
<dbReference type="EMBL" id="JAVXUP010004297">
    <property type="protein sequence ID" value="KAK2997267.1"/>
    <property type="molecule type" value="Genomic_DNA"/>
</dbReference>
<evidence type="ECO:0000256" key="1">
    <source>
        <dbReference type="ARBA" id="ARBA00022857"/>
    </source>
</evidence>
<keyword evidence="1" id="KW-0521">NADP</keyword>
<feature type="domain" description="NAD-dependent epimerase/dehydratase" evidence="3">
    <location>
        <begin position="10"/>
        <end position="243"/>
    </location>
</feature>